<dbReference type="PRINTS" id="PR00926">
    <property type="entry name" value="MITOCARRIER"/>
</dbReference>
<gene>
    <name evidence="12" type="ORF">PSAL00342_LOCUS4714</name>
</gene>
<feature type="domain" description="EF-hand" evidence="11">
    <location>
        <begin position="127"/>
        <end position="162"/>
    </location>
</feature>
<feature type="domain" description="EF-hand" evidence="11">
    <location>
        <begin position="67"/>
        <end position="102"/>
    </location>
</feature>
<name>A0A7S3UF36_9CHLO</name>
<dbReference type="Pfam" id="PF00153">
    <property type="entry name" value="Mito_carr"/>
    <property type="match status" value="3"/>
</dbReference>
<keyword evidence="7 8" id="KW-0472">Membrane</keyword>
<evidence type="ECO:0000256" key="3">
    <source>
        <dbReference type="ARBA" id="ARBA00022692"/>
    </source>
</evidence>
<dbReference type="SMART" id="SM00054">
    <property type="entry name" value="EFh"/>
    <property type="match status" value="3"/>
</dbReference>
<sequence>MDWKWLAPTVVAAGRASAALDATKSLPKRWKLKKKEDAPSVQVQEVQEGAGVVEDTTVRTVEEASENFRKATSNLFDSMDKDKSGDIDQEELEAFCEANQLPKEYFLEALNDQGKIRLEELKAAREGKEKELLEAFNAMDSSKDGTISYNELLAAMKVMNETREEKHPDLPKIALNKYAIRKFFNAMDADKSGTIDFDEFAVVFSLVQKKHLQDLTPYWSSLSLAFENGVELVAEDPAKKGKNAIGHFVAGFVAGLVSRTFTSPLDVVKARSIVSRATNKTSTLIAMQNIVREDGLAGLFRGNLSRCLQSAPVQALNFYAFAVFKNLLCATFQKTELNDRELLLAGSLAGASSSMFVYPLDVAAMRITVQKDVYKNMLDALVRITREEGFRSLYKGITPSLIGVFPYASVTYGANDILQKSLKKRNKEEKLGMLTLYLCGCTSGWAGMTISYPFEFLRRRMQLDQGQYAYKGMVHAMQTIARTEGIGAFFRGYIPASQRIIPMSGITFLVYELVRRLIEPSKA</sequence>
<dbReference type="EMBL" id="HBIS01005221">
    <property type="protein sequence ID" value="CAE0610879.1"/>
    <property type="molecule type" value="Transcribed_RNA"/>
</dbReference>
<dbReference type="Gene3D" id="1.10.238.10">
    <property type="entry name" value="EF-hand"/>
    <property type="match status" value="3"/>
</dbReference>
<evidence type="ECO:0000313" key="12">
    <source>
        <dbReference type="EMBL" id="CAE0610879.1"/>
    </source>
</evidence>
<feature type="domain" description="EF-hand" evidence="11">
    <location>
        <begin position="180"/>
        <end position="210"/>
    </location>
</feature>
<dbReference type="PROSITE" id="PS50920">
    <property type="entry name" value="SOLCAR"/>
    <property type="match status" value="3"/>
</dbReference>
<evidence type="ECO:0000256" key="5">
    <source>
        <dbReference type="ARBA" id="ARBA00022837"/>
    </source>
</evidence>
<keyword evidence="10" id="KW-0175">Coiled coil</keyword>
<organism evidence="12">
    <name type="scientific">Picocystis salinarum</name>
    <dbReference type="NCBI Taxonomy" id="88271"/>
    <lineage>
        <taxon>Eukaryota</taxon>
        <taxon>Viridiplantae</taxon>
        <taxon>Chlorophyta</taxon>
        <taxon>Picocystophyceae</taxon>
        <taxon>Picocystales</taxon>
        <taxon>Picocystaceae</taxon>
        <taxon>Picocystis</taxon>
    </lineage>
</organism>
<protein>
    <recommendedName>
        <fullName evidence="11">EF-hand domain-containing protein</fullName>
    </recommendedName>
</protein>
<evidence type="ECO:0000256" key="10">
    <source>
        <dbReference type="SAM" id="Coils"/>
    </source>
</evidence>
<dbReference type="InterPro" id="IPR002048">
    <property type="entry name" value="EF_hand_dom"/>
</dbReference>
<keyword evidence="2 9" id="KW-0813">Transport</keyword>
<dbReference type="SUPFAM" id="SSF47473">
    <property type="entry name" value="EF-hand"/>
    <property type="match status" value="1"/>
</dbReference>
<feature type="repeat" description="Solcar" evidence="8">
    <location>
        <begin position="431"/>
        <end position="517"/>
    </location>
</feature>
<feature type="repeat" description="Solcar" evidence="8">
    <location>
        <begin position="337"/>
        <end position="421"/>
    </location>
</feature>
<dbReference type="Pfam" id="PF13202">
    <property type="entry name" value="EF-hand_5"/>
    <property type="match status" value="1"/>
</dbReference>
<keyword evidence="4" id="KW-0677">Repeat</keyword>
<keyword evidence="6" id="KW-1133">Transmembrane helix</keyword>
<proteinExistence type="inferred from homology"/>
<dbReference type="Pfam" id="PF13499">
    <property type="entry name" value="EF-hand_7"/>
    <property type="match status" value="1"/>
</dbReference>
<evidence type="ECO:0000256" key="6">
    <source>
        <dbReference type="ARBA" id="ARBA00022989"/>
    </source>
</evidence>
<evidence type="ECO:0000259" key="11">
    <source>
        <dbReference type="PROSITE" id="PS50222"/>
    </source>
</evidence>
<dbReference type="AlphaFoldDB" id="A0A7S3UF36"/>
<dbReference type="PANTHER" id="PTHR24089">
    <property type="entry name" value="SOLUTE CARRIER FAMILY 25"/>
    <property type="match status" value="1"/>
</dbReference>
<dbReference type="InterPro" id="IPR018247">
    <property type="entry name" value="EF_Hand_1_Ca_BS"/>
</dbReference>
<dbReference type="PROSITE" id="PS00018">
    <property type="entry name" value="EF_HAND_1"/>
    <property type="match status" value="3"/>
</dbReference>
<evidence type="ECO:0000256" key="1">
    <source>
        <dbReference type="ARBA" id="ARBA00004448"/>
    </source>
</evidence>
<reference evidence="12" key="1">
    <citation type="submission" date="2021-01" db="EMBL/GenBank/DDBJ databases">
        <authorList>
            <person name="Corre E."/>
            <person name="Pelletier E."/>
            <person name="Niang G."/>
            <person name="Scheremetjew M."/>
            <person name="Finn R."/>
            <person name="Kale V."/>
            <person name="Holt S."/>
            <person name="Cochrane G."/>
            <person name="Meng A."/>
            <person name="Brown T."/>
            <person name="Cohen L."/>
        </authorList>
    </citation>
    <scope>NUCLEOTIDE SEQUENCE</scope>
    <source>
        <strain evidence="12">CCMP1897</strain>
    </source>
</reference>
<dbReference type="GO" id="GO:0005743">
    <property type="term" value="C:mitochondrial inner membrane"/>
    <property type="evidence" value="ECO:0007669"/>
    <property type="project" value="UniProtKB-SubCell"/>
</dbReference>
<accession>A0A7S3UF36</accession>
<keyword evidence="3 8" id="KW-0812">Transmembrane</keyword>
<dbReference type="Gene3D" id="1.50.40.10">
    <property type="entry name" value="Mitochondrial carrier domain"/>
    <property type="match status" value="1"/>
</dbReference>
<dbReference type="SUPFAM" id="SSF103506">
    <property type="entry name" value="Mitochondrial carrier"/>
    <property type="match status" value="1"/>
</dbReference>
<dbReference type="InterPro" id="IPR023395">
    <property type="entry name" value="MCP_dom_sf"/>
</dbReference>
<dbReference type="PROSITE" id="PS50222">
    <property type="entry name" value="EF_HAND_2"/>
    <property type="match status" value="3"/>
</dbReference>
<dbReference type="InterPro" id="IPR002067">
    <property type="entry name" value="MCP"/>
</dbReference>
<feature type="coiled-coil region" evidence="10">
    <location>
        <begin position="111"/>
        <end position="138"/>
    </location>
</feature>
<dbReference type="InterPro" id="IPR011992">
    <property type="entry name" value="EF-hand-dom_pair"/>
</dbReference>
<evidence type="ECO:0000256" key="9">
    <source>
        <dbReference type="RuleBase" id="RU000488"/>
    </source>
</evidence>
<dbReference type="GO" id="GO:0005509">
    <property type="term" value="F:calcium ion binding"/>
    <property type="evidence" value="ECO:0007669"/>
    <property type="project" value="InterPro"/>
</dbReference>
<evidence type="ECO:0000256" key="2">
    <source>
        <dbReference type="ARBA" id="ARBA00022448"/>
    </source>
</evidence>
<dbReference type="CDD" id="cd00051">
    <property type="entry name" value="EFh"/>
    <property type="match status" value="2"/>
</dbReference>
<feature type="repeat" description="Solcar" evidence="8">
    <location>
        <begin position="242"/>
        <end position="327"/>
    </location>
</feature>
<comment type="subcellular location">
    <subcellularLocation>
        <location evidence="1">Mitochondrion inner membrane</location>
        <topology evidence="1">Multi-pass membrane protein</topology>
    </subcellularLocation>
</comment>
<evidence type="ECO:0000256" key="4">
    <source>
        <dbReference type="ARBA" id="ARBA00022737"/>
    </source>
</evidence>
<evidence type="ECO:0000256" key="7">
    <source>
        <dbReference type="ARBA" id="ARBA00023136"/>
    </source>
</evidence>
<dbReference type="GO" id="GO:0055085">
    <property type="term" value="P:transmembrane transport"/>
    <property type="evidence" value="ECO:0007669"/>
    <property type="project" value="InterPro"/>
</dbReference>
<evidence type="ECO:0000256" key="8">
    <source>
        <dbReference type="PROSITE-ProRule" id="PRU00282"/>
    </source>
</evidence>
<keyword evidence="5" id="KW-0106">Calcium</keyword>
<comment type="similarity">
    <text evidence="9">Belongs to the mitochondrial carrier (TC 2.A.29) family.</text>
</comment>
<dbReference type="InterPro" id="IPR018108">
    <property type="entry name" value="MCP_transmembrane"/>
</dbReference>